<name>A0A2A6ZCN9_9FIRM</name>
<dbReference type="Pfam" id="PF00239">
    <property type="entry name" value="Resolvase"/>
    <property type="match status" value="1"/>
</dbReference>
<dbReference type="InterPro" id="IPR036162">
    <property type="entry name" value="Resolvase-like_N_sf"/>
</dbReference>
<accession>A0A2A6ZCN9</accession>
<proteinExistence type="predicted"/>
<dbReference type="InterPro" id="IPR006119">
    <property type="entry name" value="Resolv_N"/>
</dbReference>
<evidence type="ECO:0000313" key="3">
    <source>
        <dbReference type="Proteomes" id="UP000220752"/>
    </source>
</evidence>
<keyword evidence="3" id="KW-1185">Reference proteome</keyword>
<dbReference type="AlphaFoldDB" id="A0A2A6ZCN9"/>
<dbReference type="SUPFAM" id="SSF53041">
    <property type="entry name" value="Resolvase-like"/>
    <property type="match status" value="1"/>
</dbReference>
<protein>
    <recommendedName>
        <fullName evidence="1">Resolvase/invertase-type recombinase catalytic domain-containing protein</fullName>
    </recommendedName>
</protein>
<evidence type="ECO:0000313" key="2">
    <source>
        <dbReference type="EMBL" id="PDX59143.1"/>
    </source>
</evidence>
<gene>
    <name evidence="2" type="ORF">CGS46_04020</name>
</gene>
<dbReference type="EMBL" id="NMTQ01000020">
    <property type="protein sequence ID" value="PDX59143.1"/>
    <property type="molecule type" value="Genomic_DNA"/>
</dbReference>
<dbReference type="GO" id="GO:0003677">
    <property type="term" value="F:DNA binding"/>
    <property type="evidence" value="ECO:0007669"/>
    <property type="project" value="InterPro"/>
</dbReference>
<dbReference type="Proteomes" id="UP000220752">
    <property type="component" value="Unassembled WGS sequence"/>
</dbReference>
<dbReference type="GO" id="GO:0000150">
    <property type="term" value="F:DNA strand exchange activity"/>
    <property type="evidence" value="ECO:0007669"/>
    <property type="project" value="InterPro"/>
</dbReference>
<dbReference type="Gene3D" id="3.40.50.1390">
    <property type="entry name" value="Resolvase, N-terminal catalytic domain"/>
    <property type="match status" value="1"/>
</dbReference>
<sequence>MARKSRKRQTVTLPHLHSKTAGYIRLSVTGKGGDDSIENQKKVIEAWARENQHPISRWYIDAGWSGRTFYKQEIQRMDSIIEAASLKYEEATDFSMKQYEKYVMGEGSKEAIAAARPAKEQAEAELNRAIADKEAYEKQYQVFFKLLKASRKEVPLSEIIDCIERIVVDVDRKIMVKWTE</sequence>
<evidence type="ECO:0000259" key="1">
    <source>
        <dbReference type="Pfam" id="PF00239"/>
    </source>
</evidence>
<reference evidence="2 3" key="1">
    <citation type="journal article" date="2017" name="Front. Microbiol.">
        <title>New Insights into the Diversity of the Genus Faecalibacterium.</title>
        <authorList>
            <person name="Benevides L."/>
            <person name="Burman S."/>
            <person name="Martin R."/>
            <person name="Robert V."/>
            <person name="Thomas M."/>
            <person name="Miquel S."/>
            <person name="Chain F."/>
            <person name="Sokol H."/>
            <person name="Bermudez-Humaran L.G."/>
            <person name="Morrison M."/>
            <person name="Langella P."/>
            <person name="Azevedo V.A."/>
            <person name="Chatel J.M."/>
            <person name="Soares S."/>
        </authorList>
    </citation>
    <scope>NUCLEOTIDE SEQUENCE [LARGE SCALE GENOMIC DNA]</scope>
    <source>
        <strain evidence="3">CNCM I-4540</strain>
    </source>
</reference>
<feature type="domain" description="Resolvase/invertase-type recombinase catalytic" evidence="1">
    <location>
        <begin position="21"/>
        <end position="81"/>
    </location>
</feature>
<comment type="caution">
    <text evidence="2">The sequence shown here is derived from an EMBL/GenBank/DDBJ whole genome shotgun (WGS) entry which is preliminary data.</text>
</comment>
<organism evidence="2 3">
    <name type="scientific">Faecalibacterium langellae</name>
    <dbReference type="NCBI Taxonomy" id="3435293"/>
    <lineage>
        <taxon>Bacteria</taxon>
        <taxon>Bacillati</taxon>
        <taxon>Bacillota</taxon>
        <taxon>Clostridia</taxon>
        <taxon>Eubacteriales</taxon>
        <taxon>Oscillospiraceae</taxon>
        <taxon>Faecalibacterium</taxon>
    </lineage>
</organism>